<protein>
    <recommendedName>
        <fullName evidence="4">Response regulatory domain-containing protein</fullName>
    </recommendedName>
</protein>
<evidence type="ECO:0000256" key="2">
    <source>
        <dbReference type="ARBA" id="ARBA00023012"/>
    </source>
</evidence>
<dbReference type="SMART" id="SM00448">
    <property type="entry name" value="REC"/>
    <property type="match status" value="1"/>
</dbReference>
<dbReference type="GO" id="GO:0000160">
    <property type="term" value="P:phosphorelay signal transduction system"/>
    <property type="evidence" value="ECO:0007669"/>
    <property type="project" value="UniProtKB-KW"/>
</dbReference>
<name>A0A0N0UGW0_9BACL</name>
<evidence type="ECO:0000313" key="5">
    <source>
        <dbReference type="EMBL" id="KOY13615.1"/>
    </source>
</evidence>
<dbReference type="PROSITE" id="PS50110">
    <property type="entry name" value="RESPONSE_REGULATORY"/>
    <property type="match status" value="1"/>
</dbReference>
<dbReference type="InterPro" id="IPR011006">
    <property type="entry name" value="CheY-like_superfamily"/>
</dbReference>
<dbReference type="PATRIC" id="fig|1705561.3.peg.5702"/>
<reference evidence="5 6" key="1">
    <citation type="submission" date="2015-08" db="EMBL/GenBank/DDBJ databases">
        <title>Draft genome sequence of cellulolytic and xylanolytic Paenibacillus sp. A59, isolated from a decaying forest soil from Patagonia, Argentina.</title>
        <authorList>
            <person name="Ghio S."/>
            <person name="Caceres A.M."/>
            <person name="Talia P."/>
            <person name="Grasso D."/>
            <person name="Campos E."/>
        </authorList>
    </citation>
    <scope>NUCLEOTIDE SEQUENCE [LARGE SCALE GENOMIC DNA]</scope>
    <source>
        <strain evidence="5 6">A59</strain>
    </source>
</reference>
<dbReference type="Gene3D" id="3.40.50.2300">
    <property type="match status" value="1"/>
</dbReference>
<dbReference type="SUPFAM" id="SSF52172">
    <property type="entry name" value="CheY-like"/>
    <property type="match status" value="1"/>
</dbReference>
<keyword evidence="1 3" id="KW-0597">Phosphoprotein</keyword>
<sequence>MIRGKENQEQVHTFLPISILLAEDNVINRQVVLMQLKKLGITQVDTVSNGEEASEAFLSKKYSLILMDNMMPIMDGLEATRKIRAIEEDEKWQPIPIIAMTGNVMDEEKEKCFEAGMNDFIGKPFTIEALNNVIQKLQQPSQEPSLSREITKR</sequence>
<dbReference type="InterPro" id="IPR001789">
    <property type="entry name" value="Sig_transdc_resp-reg_receiver"/>
</dbReference>
<evidence type="ECO:0000256" key="3">
    <source>
        <dbReference type="PROSITE-ProRule" id="PRU00169"/>
    </source>
</evidence>
<keyword evidence="2" id="KW-0902">Two-component regulatory system</keyword>
<feature type="domain" description="Response regulatory" evidence="4">
    <location>
        <begin position="18"/>
        <end position="138"/>
    </location>
</feature>
<feature type="modified residue" description="4-aspartylphosphate" evidence="3">
    <location>
        <position position="68"/>
    </location>
</feature>
<comment type="caution">
    <text evidence="5">The sequence shown here is derived from an EMBL/GenBank/DDBJ whole genome shotgun (WGS) entry which is preliminary data.</text>
</comment>
<dbReference type="Proteomes" id="UP000037688">
    <property type="component" value="Unassembled WGS sequence"/>
</dbReference>
<dbReference type="CDD" id="cd17546">
    <property type="entry name" value="REC_hyHK_CKI1_RcsC-like"/>
    <property type="match status" value="1"/>
</dbReference>
<dbReference type="EMBL" id="LITU01000081">
    <property type="protein sequence ID" value="KOY13615.1"/>
    <property type="molecule type" value="Genomic_DNA"/>
</dbReference>
<proteinExistence type="predicted"/>
<evidence type="ECO:0000256" key="1">
    <source>
        <dbReference type="ARBA" id="ARBA00022553"/>
    </source>
</evidence>
<gene>
    <name evidence="5" type="ORF">AMS66_27115</name>
</gene>
<dbReference type="AlphaFoldDB" id="A0A0N0UGW0"/>
<organism evidence="5 6">
    <name type="scientific">Paenibacillus xylanivorans</name>
    <dbReference type="NCBI Taxonomy" id="1705561"/>
    <lineage>
        <taxon>Bacteria</taxon>
        <taxon>Bacillati</taxon>
        <taxon>Bacillota</taxon>
        <taxon>Bacilli</taxon>
        <taxon>Bacillales</taxon>
        <taxon>Paenibacillaceae</taxon>
        <taxon>Paenibacillus</taxon>
    </lineage>
</organism>
<evidence type="ECO:0000259" key="4">
    <source>
        <dbReference type="PROSITE" id="PS50110"/>
    </source>
</evidence>
<dbReference type="Pfam" id="PF00072">
    <property type="entry name" value="Response_reg"/>
    <property type="match status" value="1"/>
</dbReference>
<keyword evidence="6" id="KW-1185">Reference proteome</keyword>
<dbReference type="PANTHER" id="PTHR45339:SF1">
    <property type="entry name" value="HYBRID SIGNAL TRANSDUCTION HISTIDINE KINASE J"/>
    <property type="match status" value="1"/>
</dbReference>
<dbReference type="PANTHER" id="PTHR45339">
    <property type="entry name" value="HYBRID SIGNAL TRANSDUCTION HISTIDINE KINASE J"/>
    <property type="match status" value="1"/>
</dbReference>
<evidence type="ECO:0000313" key="6">
    <source>
        <dbReference type="Proteomes" id="UP000037688"/>
    </source>
</evidence>
<accession>A0A0N0UGW0</accession>